<accession>A0A166RHW6</accession>
<dbReference type="EMBL" id="KV417504">
    <property type="protein sequence ID" value="KZP28286.1"/>
    <property type="molecule type" value="Genomic_DNA"/>
</dbReference>
<feature type="signal peptide" evidence="3">
    <location>
        <begin position="1"/>
        <end position="19"/>
    </location>
</feature>
<feature type="compositionally biased region" description="Low complexity" evidence="1">
    <location>
        <begin position="454"/>
        <end position="476"/>
    </location>
</feature>
<feature type="region of interest" description="Disordered" evidence="1">
    <location>
        <begin position="632"/>
        <end position="664"/>
    </location>
</feature>
<feature type="compositionally biased region" description="Polar residues" evidence="1">
    <location>
        <begin position="655"/>
        <end position="664"/>
    </location>
</feature>
<feature type="compositionally biased region" description="Low complexity" evidence="1">
    <location>
        <begin position="280"/>
        <end position="294"/>
    </location>
</feature>
<gene>
    <name evidence="4" type="ORF">FIBSPDRAFT_1039701</name>
</gene>
<name>A0A166RHW6_9AGAM</name>
<keyword evidence="2" id="KW-0812">Transmembrane</keyword>
<organism evidence="4 5">
    <name type="scientific">Athelia psychrophila</name>
    <dbReference type="NCBI Taxonomy" id="1759441"/>
    <lineage>
        <taxon>Eukaryota</taxon>
        <taxon>Fungi</taxon>
        <taxon>Dikarya</taxon>
        <taxon>Basidiomycota</taxon>
        <taxon>Agaricomycotina</taxon>
        <taxon>Agaricomycetes</taxon>
        <taxon>Agaricomycetidae</taxon>
        <taxon>Atheliales</taxon>
        <taxon>Atheliaceae</taxon>
        <taxon>Athelia</taxon>
    </lineage>
</organism>
<keyword evidence="3" id="KW-0732">Signal</keyword>
<keyword evidence="2" id="KW-1133">Transmembrane helix</keyword>
<proteinExistence type="predicted"/>
<evidence type="ECO:0000256" key="1">
    <source>
        <dbReference type="SAM" id="MobiDB-lite"/>
    </source>
</evidence>
<evidence type="ECO:0000313" key="5">
    <source>
        <dbReference type="Proteomes" id="UP000076532"/>
    </source>
</evidence>
<dbReference type="OrthoDB" id="2753667at2759"/>
<evidence type="ECO:0000256" key="2">
    <source>
        <dbReference type="SAM" id="Phobius"/>
    </source>
</evidence>
<feature type="compositionally biased region" description="Basic residues" evidence="1">
    <location>
        <begin position="489"/>
        <end position="499"/>
    </location>
</feature>
<feature type="region of interest" description="Disordered" evidence="1">
    <location>
        <begin position="596"/>
        <end position="619"/>
    </location>
</feature>
<feature type="region of interest" description="Disordered" evidence="1">
    <location>
        <begin position="217"/>
        <end position="301"/>
    </location>
</feature>
<reference evidence="4 5" key="1">
    <citation type="journal article" date="2016" name="Mol. Biol. Evol.">
        <title>Comparative Genomics of Early-Diverging Mushroom-Forming Fungi Provides Insights into the Origins of Lignocellulose Decay Capabilities.</title>
        <authorList>
            <person name="Nagy L.G."/>
            <person name="Riley R."/>
            <person name="Tritt A."/>
            <person name="Adam C."/>
            <person name="Daum C."/>
            <person name="Floudas D."/>
            <person name="Sun H."/>
            <person name="Yadav J.S."/>
            <person name="Pangilinan J."/>
            <person name="Larsson K.H."/>
            <person name="Matsuura K."/>
            <person name="Barry K."/>
            <person name="Labutti K."/>
            <person name="Kuo R."/>
            <person name="Ohm R.A."/>
            <person name="Bhattacharya S.S."/>
            <person name="Shirouzu T."/>
            <person name="Yoshinaga Y."/>
            <person name="Martin F.M."/>
            <person name="Grigoriev I.V."/>
            <person name="Hibbett D.S."/>
        </authorList>
    </citation>
    <scope>NUCLEOTIDE SEQUENCE [LARGE SCALE GENOMIC DNA]</scope>
    <source>
        <strain evidence="4 5">CBS 109695</strain>
    </source>
</reference>
<keyword evidence="5" id="KW-1185">Reference proteome</keyword>
<sequence length="739" mass="80463">MLSRHTSIYLLSFWGVVVASPINSHSDTTRRDAEHEHAGNPKAFFGIVGLLSGLLALMVVKCYYVSRSRSQAQIIMTNMRKLPRSQCSSAYYDPFSIESYCQSSRSPSLLVASGSADAKPGLDARTKIGAVEKTTFLERIVHSGITVGLLGSPSLETTLRVEMDIAVWRQRQSLLLASQVQAPYLRPPSQAYMHQPSISTTNKISPNPSRLIKAHLQASPLKHSRSSSLKLPIHVRDHRPRRRSLPARGWKRSAPNTSDSAGSRKDSGSSSSTGKRKASDGSTATTATSTQALSHEIPPVPNPQQALVKIASSPMFLSNPFPPRFKSSKSPKTSPTLVHPQPLPLIALFDPFSCEAGATSTNIPLSPSPIKAQISHPTPLCPKATTLDDVEPIKMEGRSRDSQLYMEILPVIRPLDVSVDVSTPDNGKLEPKLLPVSRNILSLMHDVSSSNFNPSGASQAQQSSSPPLQTSPPLSSVPAFAQKAIFSKQKPRTRQRSRSSQRSVSLGPSPLRSMILPDASSSSDIGAPRMKGKENASPNPQDVRSSGFGEFGNLPAGTRGMMHPYNNPDYTSKSQLRVQFRAQDTPSAQVHFEAYRSHHAQKQQAQSEQESLRASANAEMASQALRNIIQAVDSASGSGRTQTKRGSTHSKESRNSAMRSSKSWDSSREAIDLGLLGLDRFKWNTGSSHISEGTEDETEETSCGDGNGKSDSEIDFASFWEEARIIEDIERRRSIGMAW</sequence>
<dbReference type="Proteomes" id="UP000076532">
    <property type="component" value="Unassembled WGS sequence"/>
</dbReference>
<evidence type="ECO:0000256" key="3">
    <source>
        <dbReference type="SAM" id="SignalP"/>
    </source>
</evidence>
<protein>
    <submittedName>
        <fullName evidence="4">Uncharacterized protein</fullName>
    </submittedName>
</protein>
<evidence type="ECO:0000313" key="4">
    <source>
        <dbReference type="EMBL" id="KZP28286.1"/>
    </source>
</evidence>
<dbReference type="AlphaFoldDB" id="A0A166RHW6"/>
<feature type="chain" id="PRO_5007879137" evidence="3">
    <location>
        <begin position="20"/>
        <end position="739"/>
    </location>
</feature>
<feature type="transmembrane region" description="Helical" evidence="2">
    <location>
        <begin position="43"/>
        <end position="64"/>
    </location>
</feature>
<feature type="compositionally biased region" description="Basic residues" evidence="1">
    <location>
        <begin position="236"/>
        <end position="251"/>
    </location>
</feature>
<feature type="region of interest" description="Disordered" evidence="1">
    <location>
        <begin position="688"/>
        <end position="712"/>
    </location>
</feature>
<keyword evidence="2" id="KW-0472">Membrane</keyword>
<feature type="compositionally biased region" description="Acidic residues" evidence="1">
    <location>
        <begin position="693"/>
        <end position="702"/>
    </location>
</feature>
<feature type="region of interest" description="Disordered" evidence="1">
    <location>
        <begin position="451"/>
        <end position="571"/>
    </location>
</feature>